<dbReference type="PROSITE" id="PS51202">
    <property type="entry name" value="RCK_C"/>
    <property type="match status" value="1"/>
</dbReference>
<sequence length="603" mass="61335">MSADAWITLVAMIVTVGVLLLDRYPPVFVLGGAVGALMFADVIDTDIALSGLSSPAPATIAALYVLAGAVTATGTFANVVDRLLERKNPVVALAAATASISSVVPNTPLVAMFAPRVVRWSQRHGANASRFLLPLSFASILGGVVTLIGTSTNLVVSDLLEQSGAEPLHVLEITAVGLPVAVIGIALLATVGQRLLPERVAAVDSIDRRGREFQVAARVVSGGPLVGRTIADSGLRNLDGVFLALVERGGSAGGISGSATDDDAAGDSPTALAASPHTVLLAGDVCCFVGEVGRVVDLHAFDGLEPLEEQHVASAQGAGTMMFEAVIAPASELVGATLKSVAFRGRYGGAVMAIHRADGDLGGQLGRRVLKAGDVLLVLADESFARRWRNHADFSLVAAVDESPPERRSHSLLVVAATIGLIVVATAGVLSLFEAAVAAAIVVVAGRAISVSEAWRAINLNVTLTMAVAISLGGAVSSSGLAAEVASLVANADSLGLGDVGLVVVTMLATLVLTELLTNTAAAALMVPVALSVAADVGGDPRMLAIAVLIGASCSFLSPVGYQTNLMVYGLGGYRFTDFTRVGLPLTLSTLVTSAIILPIAYT</sequence>
<evidence type="ECO:0000256" key="5">
    <source>
        <dbReference type="ARBA" id="ARBA00022989"/>
    </source>
</evidence>
<dbReference type="AlphaFoldDB" id="A0A6C7EB34"/>
<feature type="transmembrane region" description="Helical" evidence="7">
    <location>
        <begin position="135"/>
        <end position="156"/>
    </location>
</feature>
<feature type="domain" description="RCK C-terminal" evidence="8">
    <location>
        <begin position="310"/>
        <end position="394"/>
    </location>
</feature>
<evidence type="ECO:0000256" key="4">
    <source>
        <dbReference type="ARBA" id="ARBA00022737"/>
    </source>
</evidence>
<feature type="transmembrane region" description="Helical" evidence="7">
    <location>
        <begin position="27"/>
        <end position="49"/>
    </location>
</feature>
<gene>
    <name evidence="9" type="ORF">YM304_32860</name>
</gene>
<dbReference type="GO" id="GO:0006813">
    <property type="term" value="P:potassium ion transport"/>
    <property type="evidence" value="ECO:0007669"/>
    <property type="project" value="InterPro"/>
</dbReference>
<feature type="transmembrane region" description="Helical" evidence="7">
    <location>
        <begin position="502"/>
        <end position="531"/>
    </location>
</feature>
<dbReference type="GO" id="GO:0005886">
    <property type="term" value="C:plasma membrane"/>
    <property type="evidence" value="ECO:0007669"/>
    <property type="project" value="TreeGrafter"/>
</dbReference>
<dbReference type="PANTHER" id="PTHR43652">
    <property type="entry name" value="BASIC AMINO ACID ANTIPORTER YFCC-RELATED"/>
    <property type="match status" value="1"/>
</dbReference>
<evidence type="ECO:0000256" key="1">
    <source>
        <dbReference type="ARBA" id="ARBA00004141"/>
    </source>
</evidence>
<comment type="subcellular location">
    <subcellularLocation>
        <location evidence="1">Membrane</location>
        <topology evidence="1">Multi-pass membrane protein</topology>
    </subcellularLocation>
</comment>
<keyword evidence="5 7" id="KW-1133">Transmembrane helix</keyword>
<name>A0A6C7EB34_ILUCY</name>
<dbReference type="InterPro" id="IPR004680">
    <property type="entry name" value="Cit_transptr-like_dom"/>
</dbReference>
<evidence type="ECO:0000256" key="2">
    <source>
        <dbReference type="ARBA" id="ARBA00022448"/>
    </source>
</evidence>
<evidence type="ECO:0000256" key="3">
    <source>
        <dbReference type="ARBA" id="ARBA00022692"/>
    </source>
</evidence>
<dbReference type="SUPFAM" id="SSF116726">
    <property type="entry name" value="TrkA C-terminal domain-like"/>
    <property type="match status" value="2"/>
</dbReference>
<dbReference type="InterPro" id="IPR036721">
    <property type="entry name" value="RCK_C_sf"/>
</dbReference>
<proteinExistence type="predicted"/>
<evidence type="ECO:0000256" key="7">
    <source>
        <dbReference type="SAM" id="Phobius"/>
    </source>
</evidence>
<feature type="transmembrane region" description="Helical" evidence="7">
    <location>
        <begin position="5"/>
        <end position="21"/>
    </location>
</feature>
<dbReference type="RefSeq" id="WP_015442847.1">
    <property type="nucleotide sequence ID" value="NC_020520.1"/>
</dbReference>
<accession>A0A6C7EB34</accession>
<dbReference type="InterPro" id="IPR006037">
    <property type="entry name" value="RCK_C"/>
</dbReference>
<keyword evidence="2" id="KW-0813">Transport</keyword>
<dbReference type="GO" id="GO:0008324">
    <property type="term" value="F:monoatomic cation transmembrane transporter activity"/>
    <property type="evidence" value="ECO:0007669"/>
    <property type="project" value="InterPro"/>
</dbReference>
<dbReference type="Pfam" id="PF02080">
    <property type="entry name" value="TrkA_C"/>
    <property type="match status" value="1"/>
</dbReference>
<keyword evidence="6 7" id="KW-0472">Membrane</keyword>
<dbReference type="InterPro" id="IPR031312">
    <property type="entry name" value="Na/sul_symport_CS"/>
</dbReference>
<evidence type="ECO:0000259" key="8">
    <source>
        <dbReference type="PROSITE" id="PS51202"/>
    </source>
</evidence>
<evidence type="ECO:0000313" key="9">
    <source>
        <dbReference type="EMBL" id="BAN03600.1"/>
    </source>
</evidence>
<keyword evidence="3 7" id="KW-0812">Transmembrane</keyword>
<evidence type="ECO:0000256" key="6">
    <source>
        <dbReference type="ARBA" id="ARBA00023136"/>
    </source>
</evidence>
<dbReference type="Pfam" id="PF03600">
    <property type="entry name" value="CitMHS"/>
    <property type="match status" value="1"/>
</dbReference>
<keyword evidence="10" id="KW-1185">Reference proteome</keyword>
<feature type="transmembrane region" description="Helical" evidence="7">
    <location>
        <begin position="543"/>
        <end position="562"/>
    </location>
</feature>
<keyword evidence="4" id="KW-0677">Repeat</keyword>
<dbReference type="PROSITE" id="PS01271">
    <property type="entry name" value="NA_SULFATE"/>
    <property type="match status" value="1"/>
</dbReference>
<feature type="transmembrane region" description="Helical" evidence="7">
    <location>
        <begin position="61"/>
        <end position="80"/>
    </location>
</feature>
<dbReference type="OrthoDB" id="9809303at2"/>
<dbReference type="EMBL" id="AP012057">
    <property type="protein sequence ID" value="BAN03600.1"/>
    <property type="molecule type" value="Genomic_DNA"/>
</dbReference>
<feature type="transmembrane region" description="Helical" evidence="7">
    <location>
        <begin position="582"/>
        <end position="602"/>
    </location>
</feature>
<organism evidence="9 10">
    <name type="scientific">Ilumatobacter coccineus (strain NBRC 103263 / KCTC 29153 / YM16-304)</name>
    <dbReference type="NCBI Taxonomy" id="1313172"/>
    <lineage>
        <taxon>Bacteria</taxon>
        <taxon>Bacillati</taxon>
        <taxon>Actinomycetota</taxon>
        <taxon>Acidimicrobiia</taxon>
        <taxon>Acidimicrobiales</taxon>
        <taxon>Ilumatobacteraceae</taxon>
        <taxon>Ilumatobacter</taxon>
    </lineage>
</organism>
<evidence type="ECO:0000313" key="10">
    <source>
        <dbReference type="Proteomes" id="UP000011863"/>
    </source>
</evidence>
<protein>
    <submittedName>
        <fullName evidence="9">Putative sulfur deprivation response regulator</fullName>
    </submittedName>
</protein>
<dbReference type="Proteomes" id="UP000011863">
    <property type="component" value="Chromosome"/>
</dbReference>
<feature type="transmembrane region" description="Helical" evidence="7">
    <location>
        <begin position="168"/>
        <end position="189"/>
    </location>
</feature>
<feature type="transmembrane region" description="Helical" evidence="7">
    <location>
        <begin position="462"/>
        <end position="482"/>
    </location>
</feature>
<dbReference type="Gene3D" id="3.30.70.1450">
    <property type="entry name" value="Regulator of K+ conductance, C-terminal domain"/>
    <property type="match status" value="2"/>
</dbReference>
<reference evidence="9 10" key="1">
    <citation type="journal article" date="2013" name="Int. J. Syst. Evol. Microbiol.">
        <title>Ilumatobacter nonamiense sp. nov. and Ilumatobacter coccineum sp. nov., isolated from seashore sand.</title>
        <authorList>
            <person name="Matsumoto A."/>
            <person name="Kasai H."/>
            <person name="Matsuo Y."/>
            <person name="Shizuri Y."/>
            <person name="Ichikawa N."/>
            <person name="Fujita N."/>
            <person name="Omura S."/>
            <person name="Takahashi Y."/>
        </authorList>
    </citation>
    <scope>NUCLEOTIDE SEQUENCE [LARGE SCALE GENOMIC DNA]</scope>
    <source>
        <strain evidence="10">NBRC 103263 / KCTC 29153 / YM16-304</strain>
    </source>
</reference>
<dbReference type="PANTHER" id="PTHR43652:SF2">
    <property type="entry name" value="BASIC AMINO ACID ANTIPORTER YFCC-RELATED"/>
    <property type="match status" value="1"/>
</dbReference>
<dbReference type="InterPro" id="IPR051679">
    <property type="entry name" value="DASS-Related_Transporters"/>
</dbReference>
<feature type="transmembrane region" description="Helical" evidence="7">
    <location>
        <begin position="92"/>
        <end position="114"/>
    </location>
</feature>
<dbReference type="KEGG" id="aym:YM304_32860"/>